<dbReference type="EMBL" id="AQRA01000006">
    <property type="protein sequence ID" value="EZH73103.1"/>
    <property type="molecule type" value="Genomic_DNA"/>
</dbReference>
<dbReference type="SFLD" id="SFLDS00003">
    <property type="entry name" value="Haloacid_Dehalogenase"/>
    <property type="match status" value="1"/>
</dbReference>
<dbReference type="eggNOG" id="COG0561">
    <property type="taxonomic scope" value="Bacteria"/>
</dbReference>
<name>A0A023BTJ7_9FLAO</name>
<evidence type="ECO:0000313" key="1">
    <source>
        <dbReference type="EMBL" id="EZH73103.1"/>
    </source>
</evidence>
<dbReference type="AlphaFoldDB" id="A0A023BTJ7"/>
<dbReference type="Pfam" id="PF08282">
    <property type="entry name" value="Hydrolase_3"/>
    <property type="match status" value="1"/>
</dbReference>
<dbReference type="InterPro" id="IPR000150">
    <property type="entry name" value="Cof"/>
</dbReference>
<keyword evidence="2" id="KW-1185">Reference proteome</keyword>
<dbReference type="GO" id="GO:0005829">
    <property type="term" value="C:cytosol"/>
    <property type="evidence" value="ECO:0007669"/>
    <property type="project" value="TreeGrafter"/>
</dbReference>
<organism evidence="1 2">
    <name type="scientific">Aquimarina atlantica</name>
    <dbReference type="NCBI Taxonomy" id="1317122"/>
    <lineage>
        <taxon>Bacteria</taxon>
        <taxon>Pseudomonadati</taxon>
        <taxon>Bacteroidota</taxon>
        <taxon>Flavobacteriia</taxon>
        <taxon>Flavobacteriales</taxon>
        <taxon>Flavobacteriaceae</taxon>
        <taxon>Aquimarina</taxon>
    </lineage>
</organism>
<dbReference type="PANTHER" id="PTHR10000:SF8">
    <property type="entry name" value="HAD SUPERFAMILY HYDROLASE-LIKE, TYPE 3"/>
    <property type="match status" value="1"/>
</dbReference>
<gene>
    <name evidence="1" type="ORF">ATO12_19025</name>
</gene>
<dbReference type="Gene3D" id="3.40.50.1000">
    <property type="entry name" value="HAD superfamily/HAD-like"/>
    <property type="match status" value="1"/>
</dbReference>
<accession>A0A023BTJ7</accession>
<reference evidence="1 2" key="1">
    <citation type="submission" date="2014-04" db="EMBL/GenBank/DDBJ databases">
        <title>Aquimarina sp. 22II-S11-z7 Genome Sequencing.</title>
        <authorList>
            <person name="Lai Q."/>
        </authorList>
    </citation>
    <scope>NUCLEOTIDE SEQUENCE [LARGE SCALE GENOMIC DNA]</scope>
    <source>
        <strain evidence="1 2">22II-S11-z7</strain>
    </source>
</reference>
<dbReference type="STRING" id="1317122.ATO12_19025"/>
<dbReference type="InterPro" id="IPR006379">
    <property type="entry name" value="HAD-SF_hydro_IIB"/>
</dbReference>
<dbReference type="PROSITE" id="PS01228">
    <property type="entry name" value="COF_1"/>
    <property type="match status" value="1"/>
</dbReference>
<dbReference type="InterPro" id="IPR023214">
    <property type="entry name" value="HAD_sf"/>
</dbReference>
<dbReference type="GO" id="GO:0016791">
    <property type="term" value="F:phosphatase activity"/>
    <property type="evidence" value="ECO:0007669"/>
    <property type="project" value="TreeGrafter"/>
</dbReference>
<evidence type="ECO:0000313" key="2">
    <source>
        <dbReference type="Proteomes" id="UP000023541"/>
    </source>
</evidence>
<dbReference type="PANTHER" id="PTHR10000">
    <property type="entry name" value="PHOSPHOSERINE PHOSPHATASE"/>
    <property type="match status" value="1"/>
</dbReference>
<protein>
    <submittedName>
        <fullName evidence="1">Haloacid dehalogenase</fullName>
    </submittedName>
</protein>
<sequence length="268" mass="30400">MPHRIIFSDIDGTLLNSERELSELTISEIKRIKNNIPVVLISSRMPDAMNHLQEELDIKDQPMICYNGGLILVDQKPVHSTFISPDIIEELDTFNKDQKFHISLYHNNDWFVPKMDFWANREANNTKVNPVVKSTQHVIQEWKANNKGAHKIMCMGEESYIDQAYAFLEDSFKDTLHLYRSKPTYIEIAHKSISKLTAIEMLLDSYFKIPISDAVAFGDNYNDIAMLQAVGTGVAVANAKPETLQVANVITLSGKENGVATYIQKNIL</sequence>
<dbReference type="InterPro" id="IPR036412">
    <property type="entry name" value="HAD-like_sf"/>
</dbReference>
<dbReference type="SUPFAM" id="SSF56784">
    <property type="entry name" value="HAD-like"/>
    <property type="match status" value="1"/>
</dbReference>
<dbReference type="OrthoDB" id="9814970at2"/>
<dbReference type="GO" id="GO:0000287">
    <property type="term" value="F:magnesium ion binding"/>
    <property type="evidence" value="ECO:0007669"/>
    <property type="project" value="TreeGrafter"/>
</dbReference>
<dbReference type="CDD" id="cd07516">
    <property type="entry name" value="HAD_Pase"/>
    <property type="match status" value="1"/>
</dbReference>
<dbReference type="NCBIfam" id="TIGR00099">
    <property type="entry name" value="Cof-subfamily"/>
    <property type="match status" value="1"/>
</dbReference>
<comment type="caution">
    <text evidence="1">The sequence shown here is derived from an EMBL/GenBank/DDBJ whole genome shotgun (WGS) entry which is preliminary data.</text>
</comment>
<dbReference type="SFLD" id="SFLDG01140">
    <property type="entry name" value="C2.B:_Phosphomannomutase_and_P"/>
    <property type="match status" value="1"/>
</dbReference>
<dbReference type="RefSeq" id="WP_034242866.1">
    <property type="nucleotide sequence ID" value="NZ_AQRA01000006.1"/>
</dbReference>
<dbReference type="Gene3D" id="3.30.1240.10">
    <property type="match status" value="1"/>
</dbReference>
<dbReference type="NCBIfam" id="TIGR01484">
    <property type="entry name" value="HAD-SF-IIB"/>
    <property type="match status" value="1"/>
</dbReference>
<proteinExistence type="predicted"/>
<dbReference type="Proteomes" id="UP000023541">
    <property type="component" value="Unassembled WGS sequence"/>
</dbReference>